<organism evidence="1">
    <name type="scientific">freshwater metagenome</name>
    <dbReference type="NCBI Taxonomy" id="449393"/>
    <lineage>
        <taxon>unclassified sequences</taxon>
        <taxon>metagenomes</taxon>
        <taxon>ecological metagenomes</taxon>
    </lineage>
</organism>
<sequence length="288" mass="31556">MNESTVVSHEGFRNASERFSFADGSGADGRHVVQTDDHVLGRHGDGSAVGRLEDVVRCEHQHASLCLGFNRERKVNGHLVTVEVSVERCTDERVKLDGFSFDELRLERLDSQTVKGRCAVQENGAVTNDFFELSPHLGVRTLNCALGALDRRCESLVLKLLDDVRLEQFESHLLRQTTLVQFELRADDDDRTAGVVDSLSEEVLTETTLLTLEHVAERLEGTVAGSGDGTTASAVVEQCVNGFLKHALLVVLDDLRGHLLVETLETVVAVDHSAVKVVEVGCRETSTV</sequence>
<reference evidence="1" key="1">
    <citation type="submission" date="2020-05" db="EMBL/GenBank/DDBJ databases">
        <authorList>
            <person name="Chiriac C."/>
            <person name="Salcher M."/>
            <person name="Ghai R."/>
            <person name="Kavagutti S V."/>
        </authorList>
    </citation>
    <scope>NUCLEOTIDE SEQUENCE</scope>
</reference>
<name>A0A6J6FLF0_9ZZZZ</name>
<evidence type="ECO:0000313" key="1">
    <source>
        <dbReference type="EMBL" id="CAB4589417.1"/>
    </source>
</evidence>
<accession>A0A6J6FLF0</accession>
<dbReference type="EMBL" id="CAEZUE010000040">
    <property type="protein sequence ID" value="CAB4589417.1"/>
    <property type="molecule type" value="Genomic_DNA"/>
</dbReference>
<protein>
    <submittedName>
        <fullName evidence="1">Unannotated protein</fullName>
    </submittedName>
</protein>
<proteinExistence type="predicted"/>
<dbReference type="AlphaFoldDB" id="A0A6J6FLF0"/>
<gene>
    <name evidence="1" type="ORF">UFOPK1788_00437</name>
</gene>